<keyword evidence="2" id="KW-1185">Reference proteome</keyword>
<comment type="caution">
    <text evidence="1">The sequence shown here is derived from an EMBL/GenBank/DDBJ whole genome shotgun (WGS) entry which is preliminary data.</text>
</comment>
<name>A0ACB5T8Y8_AMBMO</name>
<evidence type="ECO:0000313" key="2">
    <source>
        <dbReference type="Proteomes" id="UP001165064"/>
    </source>
</evidence>
<sequence>MAPSYREDGYLIVQPGSQNTLVRFGLEDSLSPPSYSIPTKVYKPSPESPFYTIIPPTVDEPSKLEELTVYPIIKGEIVDVDALNFLLKSILKSILKDRPLILLNNIALLLVQTSSRWSNASIESITQYVFETLQLNAFAIVPSALAAMFAYGICSWI</sequence>
<gene>
    <name evidence="1" type="ORF">Amon02_000631800</name>
</gene>
<proteinExistence type="predicted"/>
<reference evidence="1" key="1">
    <citation type="submission" date="2023-04" db="EMBL/GenBank/DDBJ databases">
        <title>Ambrosiozyma monospora NBRC 10751.</title>
        <authorList>
            <person name="Ichikawa N."/>
            <person name="Sato H."/>
            <person name="Tonouchi N."/>
        </authorList>
    </citation>
    <scope>NUCLEOTIDE SEQUENCE</scope>
    <source>
        <strain evidence="1">NBRC 10751</strain>
    </source>
</reference>
<dbReference type="Proteomes" id="UP001165064">
    <property type="component" value="Unassembled WGS sequence"/>
</dbReference>
<accession>A0ACB5T8Y8</accession>
<evidence type="ECO:0000313" key="1">
    <source>
        <dbReference type="EMBL" id="GME83663.1"/>
    </source>
</evidence>
<organism evidence="1 2">
    <name type="scientific">Ambrosiozyma monospora</name>
    <name type="common">Yeast</name>
    <name type="synonym">Endomycopsis monosporus</name>
    <dbReference type="NCBI Taxonomy" id="43982"/>
    <lineage>
        <taxon>Eukaryota</taxon>
        <taxon>Fungi</taxon>
        <taxon>Dikarya</taxon>
        <taxon>Ascomycota</taxon>
        <taxon>Saccharomycotina</taxon>
        <taxon>Pichiomycetes</taxon>
        <taxon>Pichiales</taxon>
        <taxon>Pichiaceae</taxon>
        <taxon>Ambrosiozyma</taxon>
    </lineage>
</organism>
<dbReference type="EMBL" id="BSXS01004900">
    <property type="protein sequence ID" value="GME83663.1"/>
    <property type="molecule type" value="Genomic_DNA"/>
</dbReference>
<protein>
    <submittedName>
        <fullName evidence="1">Unnamed protein product</fullName>
    </submittedName>
</protein>